<name>C4WX23_ACYPI</name>
<protein>
    <submittedName>
        <fullName evidence="2">Uncharacterized protein</fullName>
    </submittedName>
</protein>
<reference evidence="2" key="1">
    <citation type="submission" date="2009-06" db="EMBL/GenBank/DDBJ databases">
        <title>A full-length cDNA resource of the pea aphid, Acyrthosiphon pisum.</title>
        <authorList>
            <person name="Shigenobu S."/>
            <person name="Nakabachi A."/>
            <person name="Richards S."/>
        </authorList>
    </citation>
    <scope>NUCLEOTIDE SEQUENCE</scope>
    <source>
        <strain evidence="2">LSR1</strain>
        <tissue evidence="2">Whole body</tissue>
    </source>
</reference>
<proteinExistence type="evidence at transcript level"/>
<sequence>MVFFKQYLLTLTCIVIVVQVMPASATTDEELSRTILLCCGFEDTNSAIDGITNVNYLDRIFYLMNGYAFSKEIMIYLGTDNARADKKKVTDDEKKDKKKASRYSAVINKIIAMFVKNTGSADEKKVTDDEKKASLYIGINKGAAENNLEIKDFIGRIATNLSIRYTQFYGKEKNIETVKNGSKAPVTFFCQTYMNSSNEEFKKLFTLSYIDTVLDIKNK</sequence>
<evidence type="ECO:0000256" key="1">
    <source>
        <dbReference type="SAM" id="SignalP"/>
    </source>
</evidence>
<evidence type="ECO:0000313" key="2">
    <source>
        <dbReference type="EMBL" id="BAH72443.1"/>
    </source>
</evidence>
<dbReference type="RefSeq" id="NP_001156434.1">
    <property type="nucleotide sequence ID" value="NM_001162962.1"/>
</dbReference>
<feature type="chain" id="PRO_5002945523" evidence="1">
    <location>
        <begin position="26"/>
        <end position="219"/>
    </location>
</feature>
<accession>C4WX23</accession>
<dbReference type="EMBL" id="AK342406">
    <property type="protein sequence ID" value="BAH72443.1"/>
    <property type="molecule type" value="mRNA"/>
</dbReference>
<feature type="signal peptide" evidence="1">
    <location>
        <begin position="1"/>
        <end position="25"/>
    </location>
</feature>
<dbReference type="AlphaFoldDB" id="C4WX23"/>
<organism evidence="2">
    <name type="scientific">Acyrthosiphon pisum</name>
    <name type="common">Pea aphid</name>
    <dbReference type="NCBI Taxonomy" id="7029"/>
    <lineage>
        <taxon>Eukaryota</taxon>
        <taxon>Metazoa</taxon>
        <taxon>Ecdysozoa</taxon>
        <taxon>Arthropoda</taxon>
        <taxon>Hexapoda</taxon>
        <taxon>Insecta</taxon>
        <taxon>Pterygota</taxon>
        <taxon>Neoptera</taxon>
        <taxon>Paraneoptera</taxon>
        <taxon>Hemiptera</taxon>
        <taxon>Sternorrhyncha</taxon>
        <taxon>Aphidomorpha</taxon>
        <taxon>Aphidoidea</taxon>
        <taxon>Aphididae</taxon>
        <taxon>Macrosiphini</taxon>
        <taxon>Acyrthosiphon</taxon>
    </lineage>
</organism>
<keyword evidence="1" id="KW-0732">Signal</keyword>
<dbReference type="GeneID" id="100302375"/>